<accession>A0A848LVR4</accession>
<evidence type="ECO:0000313" key="3">
    <source>
        <dbReference type="EMBL" id="NMO21523.1"/>
    </source>
</evidence>
<feature type="region of interest" description="Disordered" evidence="1">
    <location>
        <begin position="329"/>
        <end position="437"/>
    </location>
</feature>
<name>A0A848LVR4_9BACT</name>
<keyword evidence="2" id="KW-0812">Transmembrane</keyword>
<feature type="compositionally biased region" description="Acidic residues" evidence="1">
    <location>
        <begin position="399"/>
        <end position="409"/>
    </location>
</feature>
<feature type="transmembrane region" description="Helical" evidence="2">
    <location>
        <begin position="187"/>
        <end position="209"/>
    </location>
</feature>
<feature type="compositionally biased region" description="Polar residues" evidence="1">
    <location>
        <begin position="272"/>
        <end position="305"/>
    </location>
</feature>
<sequence length="570" mass="59107">MSVSEVLDTDLDAYLDRELFVGPKARPEPGDSEPVSTASDNMRELLDLAEQESEWLETLPASASTEVAPEPEAPEVVIPEWMRVAPGAKETVPFAAMLAPVVHDAVDMNPEAPRQDAASPPTTPWSVPVSHGGLLPGIPLPPPPSMAVQGAMLPPWAPQHAVPPQPWGMPMAVAPEPTRIAGMKPGAFVGAAAVGALAAGLLVVAGLHLHERMTGAQGTAMVASHASGTLALRGQGPDSRMQAGTSGASNSGLASTEGQPGAQGGAPWFQRWTGTSQTGGMSGARSAQSTNSTVPPWGTQASAPSGVQQAAASIAGTVMATAQGDVQGAANSLTAPRSAQEPASAPAIESTTPASGTPGVVAMRETSTRKSLAKTPRAVPANTADDTSEEANTAASEVSFDEASADEESTSTASAEDGDTQVAASETEAQPRNEYSELDEDFARELGFTEDAEKKQAVDANASRTVYVPPAPDVKQHLTPDDVKAVVVSNQPAITACIRQHAKGTPVEGGGRFMVRWSVLPSGDTSGVAMDTDSLRTTPLALCIEDVVRRWKFPVHQVRLEEPIRFPFVF</sequence>
<organism evidence="3 4">
    <name type="scientific">Pyxidicoccus fallax</name>
    <dbReference type="NCBI Taxonomy" id="394095"/>
    <lineage>
        <taxon>Bacteria</taxon>
        <taxon>Pseudomonadati</taxon>
        <taxon>Myxococcota</taxon>
        <taxon>Myxococcia</taxon>
        <taxon>Myxococcales</taxon>
        <taxon>Cystobacterineae</taxon>
        <taxon>Myxococcaceae</taxon>
        <taxon>Pyxidicoccus</taxon>
    </lineage>
</organism>
<dbReference type="NCBIfam" id="NF033768">
    <property type="entry name" value="myxo_SS_tail"/>
    <property type="match status" value="1"/>
</dbReference>
<dbReference type="AlphaFoldDB" id="A0A848LVR4"/>
<feature type="region of interest" description="Disordered" evidence="1">
    <location>
        <begin position="230"/>
        <end position="305"/>
    </location>
</feature>
<keyword evidence="2" id="KW-0472">Membrane</keyword>
<feature type="compositionally biased region" description="Basic and acidic residues" evidence="1">
    <location>
        <begin position="20"/>
        <end position="29"/>
    </location>
</feature>
<evidence type="ECO:0000256" key="2">
    <source>
        <dbReference type="SAM" id="Phobius"/>
    </source>
</evidence>
<reference evidence="3 4" key="1">
    <citation type="submission" date="2020-04" db="EMBL/GenBank/DDBJ databases">
        <title>Draft genome of Pyxidicoccus fallax type strain.</title>
        <authorList>
            <person name="Whitworth D.E."/>
        </authorList>
    </citation>
    <scope>NUCLEOTIDE SEQUENCE [LARGE SCALE GENOMIC DNA]</scope>
    <source>
        <strain evidence="3 4">DSM 14698</strain>
    </source>
</reference>
<dbReference type="EMBL" id="JABBJJ010000330">
    <property type="protein sequence ID" value="NMO21523.1"/>
    <property type="molecule type" value="Genomic_DNA"/>
</dbReference>
<proteinExistence type="predicted"/>
<feature type="compositionally biased region" description="Polar residues" evidence="1">
    <location>
        <begin position="242"/>
        <end position="258"/>
    </location>
</feature>
<comment type="caution">
    <text evidence="3">The sequence shown here is derived from an EMBL/GenBank/DDBJ whole genome shotgun (WGS) entry which is preliminary data.</text>
</comment>
<dbReference type="Proteomes" id="UP000518300">
    <property type="component" value="Unassembled WGS sequence"/>
</dbReference>
<feature type="region of interest" description="Disordered" evidence="1">
    <location>
        <begin position="20"/>
        <end position="41"/>
    </location>
</feature>
<gene>
    <name evidence="3" type="ORF">HG543_42760</name>
</gene>
<protein>
    <submittedName>
        <fullName evidence="3">AgmX/PglI C-terminal domain-containing protein</fullName>
    </submittedName>
</protein>
<dbReference type="InterPro" id="IPR049806">
    <property type="entry name" value="MasK-like_C"/>
</dbReference>
<keyword evidence="4" id="KW-1185">Reference proteome</keyword>
<keyword evidence="2" id="KW-1133">Transmembrane helix</keyword>
<evidence type="ECO:0000313" key="4">
    <source>
        <dbReference type="Proteomes" id="UP000518300"/>
    </source>
</evidence>
<evidence type="ECO:0000256" key="1">
    <source>
        <dbReference type="SAM" id="MobiDB-lite"/>
    </source>
</evidence>